<dbReference type="Gene3D" id="2.60.40.4070">
    <property type="match status" value="1"/>
</dbReference>
<dbReference type="Gene3D" id="3.30.1910.20">
    <property type="entry name" value="asparaginyl-tRNA synthetase, N-terminal domain"/>
    <property type="match status" value="1"/>
</dbReference>
<keyword evidence="4" id="KW-1185">Reference proteome</keyword>
<dbReference type="eggNOG" id="COG2911">
    <property type="taxonomic scope" value="Bacteria"/>
</dbReference>
<evidence type="ECO:0000313" key="3">
    <source>
        <dbReference type="EMBL" id="AFN73763.1"/>
    </source>
</evidence>
<evidence type="ECO:0000259" key="2">
    <source>
        <dbReference type="PROSITE" id="PS51766"/>
    </source>
</evidence>
<dbReference type="Proteomes" id="UP000009011">
    <property type="component" value="Chromosome"/>
</dbReference>
<dbReference type="GO" id="GO:0016020">
    <property type="term" value="C:membrane"/>
    <property type="evidence" value="ECO:0007669"/>
    <property type="project" value="InterPro"/>
</dbReference>
<dbReference type="PATRIC" id="fig|1191523.3.peg.543"/>
<dbReference type="Gene3D" id="2.60.40.10">
    <property type="entry name" value="Immunoglobulins"/>
    <property type="match status" value="1"/>
</dbReference>
<proteinExistence type="predicted"/>
<dbReference type="OrthoDB" id="9813435at2"/>
<dbReference type="InterPro" id="IPR040853">
    <property type="entry name" value="RapA2_cadherin-like"/>
</dbReference>
<keyword evidence="1" id="KW-0732">Signal</keyword>
<dbReference type="InterPro" id="IPR002105">
    <property type="entry name" value="Dockerin_1_rpt"/>
</dbReference>
<reference evidence="3 4" key="1">
    <citation type="journal article" date="2013" name="PLoS ONE">
        <title>Genomic analysis of Melioribacter roseus, facultatively anaerobic organotrophic bacterium representing a novel deep lineage within Bacteriodetes/Chlorobi group.</title>
        <authorList>
            <person name="Kadnikov V.V."/>
            <person name="Mardanov A.V."/>
            <person name="Podosokorskaya O.A."/>
            <person name="Gavrilov S.N."/>
            <person name="Kublanov I.V."/>
            <person name="Beletsky A.V."/>
            <person name="Bonch-Osmolovskaya E.A."/>
            <person name="Ravin N.V."/>
        </authorList>
    </citation>
    <scope>NUCLEOTIDE SEQUENCE [LARGE SCALE GENOMIC DNA]</scope>
    <source>
        <strain evidence="4">JCM 17771 / P3M-2</strain>
    </source>
</reference>
<dbReference type="InterPro" id="IPR026444">
    <property type="entry name" value="Secre_tail"/>
</dbReference>
<dbReference type="GO" id="GO:0000272">
    <property type="term" value="P:polysaccharide catabolic process"/>
    <property type="evidence" value="ECO:0007669"/>
    <property type="project" value="InterPro"/>
</dbReference>
<name>I6ZXH7_MELRP</name>
<dbReference type="InterPro" id="IPR011050">
    <property type="entry name" value="Pectin_lyase_fold/virulence"/>
</dbReference>
<dbReference type="SUPFAM" id="SSF51126">
    <property type="entry name" value="Pectin lyase-like"/>
    <property type="match status" value="1"/>
</dbReference>
<dbReference type="SUPFAM" id="SSF63446">
    <property type="entry name" value="Type I dockerin domain"/>
    <property type="match status" value="1"/>
</dbReference>
<gene>
    <name evidence="3" type="ordered locus">MROS_0520</name>
</gene>
<dbReference type="KEGG" id="mro:MROS_0520"/>
<dbReference type="GO" id="GO:0005509">
    <property type="term" value="F:calcium ion binding"/>
    <property type="evidence" value="ECO:0007669"/>
    <property type="project" value="InterPro"/>
</dbReference>
<sequence length="2140" mass="217457">MNFRNIINKLSLLIVLLTFAASAAFAQSTYYVSNTNGNDVTGDGSSTTPYKTIAKALSVASDGDFIRIEADTYNEANVNVTKAVHFVAQTFNGLNTVTITNGMTINPGSGKTVYLGSSADGSQKFNLGSGANALVLTSGTLNITGANVVLASGATLTRSAGTITETPTTTNVNVTYTSTSNTVAGPELPSSLGTGTLTINLGAAATTLTVNGNLALSTGQIVVTQGSPTFNGTVSFTANSPNANAIVNNGQGTVTFAVQLLGAESTSGEGPRTTQINNASTGKIVLSGGVGTTSFNFGLTNGSTGTIEVGAGTYAGPVNNNAGGTINLLTSATFSNATVSNNNAASVIKLNGYQLTLSGGTTLTNAGNIISSAASTVGSGVLNISGTVTANGGGELPNVTIASGGKLTLGANTPVYGSLTIASSDAGALTDGGFTLTIYGDQFNRTDNTPGNVAATGTLVFAGNLTQSFNPGASLQLNNMTVNKGASTVVSLTASIEVAGNLTITSGTLDVGNYNLNLTGAASVFDNSGNAYSTTGVGYVAFIGASGTVQGTGTFGNILVNLSNAANAVSTGSSVNISGTLYINQGSFNIAAAGHTVTFNNTLVTNPTVKINTTANSLKAITNVTDPAGPALRQITITGHGLVVGQVVASDGTNPLVPAGYYTVATVVDANTIELTGLVGTGGGANATAAFLSAGGILANTGSGTLTYSANVNLYYFGSNDYVAGMEWSGTPAKINDVTIAVASGKTVTGYNGASTINGTLTVNTGTTLAQGANTYTLAGDGKTHSIKGTVSGGTLEVTGSGSSVNGSTASGDAATVNNLTFEPAANSATFTSTDLKSIANLTLQGTSTKTDAVATVTMNADNATISGNLSVGNATVGPTASVTVAGGTTSTLGGNVALTNGTLTLTRGGASKVIGGTVTLTKGTLTLGSDVQVTGATTQAAGNIDAGGFKYIQLGSAASPDYNRTGAGTFTNGTLELNSTAAAIDLTPGASFTVPNLNSVGTANGVTINAGMTVSNSLLIDNAATFTQTGTLTVTGNSVTVESDAGAFTGAMELKGAAANVLLKKDYTIPTLTINSAGTVTVSSDPAATVRTLTVSTAFTNTAGTLEMGIHNLVVSGTFTFTAGAITQTTGMLTWSNGSNAGVTIPSSGFSIDNLTVNAAVNTGANKFTVNKNLVLKNSLTTTNDNDLTLGDGILIERTANAATLAKLPAFGANTDVKYTTYTGGDITTGKELPATVRNLTVVSSDATANNADGVEVILNADVTVAGTLSLDDKLDATTNSKTVTMADGSTLELKVNGTVALDKDLVKAGAMALVYNGATATSTRELGAVTSGSYAPYAGNVTFKSNVTLDNKITFNGDLTFDGGNFDINGKDVNVGGNVTQTSNGGMFTATSAAFLNFTGSDNTTFTLNAAWSVPANVKFRLNKSSNEATVTLSGADLDFATNGAVLYFQNGVLMTGSKNVILRHSDNGAQPTQGFDRSGVTGTNASHVVGNVRKLIDATNAKWAGTASIALTRVEFPVGTAPASKPNYRPLAIQFNNIPTSNFTLTVSHVEASPQGTNGFPLTSGNLVITNYPDFYWLVKSDLTLQPQIKYDIEARAEGYTDFQTDGIQNVRFVRRFDGNVDNPWIVQGGSGYDNSTDGTTPVVIVRSAEGAISSQGARFTFSQLNKAPVISKPADVAVNEGDTVTVVWTATDPDIGQTATMAVVQKPEAATFNASTNTLTWITSFTDAGTATIIVSATDGTLTSYDTVTVTVANVNRAPKFTDAGAAALADTTIKSSETLTFTYNAVDVDGDAVTYTLLPITPAFSGTATISSTLGTLSFAPVFADANKTFTVSVVATDGTASDTTTAQVTVDYPVEKGDVGGDGNIASDDASMILKYVVGLDTLDAQGMYAADVNNDGIIGAYDAAWILYYVVEGEFPTAKVSAAMGTVEFGNAVNENGVLSVPVTLMKAQGVLSVSAEIQLGDAVEFKNVAPRLPEGWVMFSNFENGVLKLALAGTTPLTDGDVALIGIALKDKEAAVNVTASAKLNDQIGGQMSVKVKEIPTEFTVSQNYPNPFNPTTNIKYGIPQDAKVSLVIYNMLGQVVKTLVDQEQEAGYYTVRWDGTNDFGSRVSSGIYIYRITAGKYTSTMKMNLLK</sequence>
<dbReference type="Pfam" id="PF13860">
    <property type="entry name" value="FlgD_ig"/>
    <property type="match status" value="1"/>
</dbReference>
<dbReference type="InterPro" id="IPR025965">
    <property type="entry name" value="FlgD/Vpr_Ig-like"/>
</dbReference>
<accession>I6ZXH7</accession>
<dbReference type="CDD" id="cd14256">
    <property type="entry name" value="Dockerin_I"/>
    <property type="match status" value="1"/>
</dbReference>
<protein>
    <recommendedName>
        <fullName evidence="2">Dockerin domain-containing protein</fullName>
    </recommendedName>
</protein>
<feature type="domain" description="Dockerin" evidence="2">
    <location>
        <begin position="1858"/>
        <end position="1924"/>
    </location>
</feature>
<organism evidence="3 4">
    <name type="scientific">Melioribacter roseus (strain DSM 23840 / JCM 17771 / VKM B-2668 / P3M-2)</name>
    <dbReference type="NCBI Taxonomy" id="1191523"/>
    <lineage>
        <taxon>Bacteria</taxon>
        <taxon>Pseudomonadati</taxon>
        <taxon>Ignavibacteriota</taxon>
        <taxon>Ignavibacteria</taxon>
        <taxon>Ignavibacteriales</taxon>
        <taxon>Melioribacteraceae</taxon>
        <taxon>Melioribacter</taxon>
    </lineage>
</organism>
<dbReference type="InterPro" id="IPR013783">
    <property type="entry name" value="Ig-like_fold"/>
</dbReference>
<dbReference type="Gene3D" id="1.10.1330.10">
    <property type="entry name" value="Dockerin domain"/>
    <property type="match status" value="1"/>
</dbReference>
<dbReference type="Pfam" id="PF17803">
    <property type="entry name" value="Cadherin_4"/>
    <property type="match status" value="1"/>
</dbReference>
<dbReference type="InterPro" id="IPR015919">
    <property type="entry name" value="Cadherin-like_sf"/>
</dbReference>
<dbReference type="InterPro" id="IPR036439">
    <property type="entry name" value="Dockerin_dom_sf"/>
</dbReference>
<dbReference type="NCBIfam" id="TIGR04183">
    <property type="entry name" value="Por_Secre_tail"/>
    <property type="match status" value="1"/>
</dbReference>
<feature type="signal peptide" evidence="1">
    <location>
        <begin position="1"/>
        <end position="26"/>
    </location>
</feature>
<dbReference type="PROSITE" id="PS51766">
    <property type="entry name" value="DOCKERIN"/>
    <property type="match status" value="1"/>
</dbReference>
<evidence type="ECO:0000313" key="4">
    <source>
        <dbReference type="Proteomes" id="UP000009011"/>
    </source>
</evidence>
<dbReference type="InterPro" id="IPR016134">
    <property type="entry name" value="Dockerin_dom"/>
</dbReference>
<evidence type="ECO:0000256" key="1">
    <source>
        <dbReference type="SAM" id="SignalP"/>
    </source>
</evidence>
<dbReference type="Pfam" id="PF00404">
    <property type="entry name" value="Dockerin_1"/>
    <property type="match status" value="1"/>
</dbReference>
<dbReference type="SUPFAM" id="SSF49313">
    <property type="entry name" value="Cadherin-like"/>
    <property type="match status" value="1"/>
</dbReference>
<feature type="chain" id="PRO_5003707168" description="Dockerin domain-containing protein" evidence="1">
    <location>
        <begin position="27"/>
        <end position="2140"/>
    </location>
</feature>
<dbReference type="STRING" id="1191523.MROS_0520"/>
<dbReference type="HOGENOM" id="CLU_231885_0_0_10"/>
<dbReference type="GO" id="GO:0004553">
    <property type="term" value="F:hydrolase activity, hydrolyzing O-glycosyl compounds"/>
    <property type="evidence" value="ECO:0007669"/>
    <property type="project" value="InterPro"/>
</dbReference>
<dbReference type="RefSeq" id="WP_014855200.1">
    <property type="nucleotide sequence ID" value="NC_018178.1"/>
</dbReference>
<dbReference type="EMBL" id="CP003557">
    <property type="protein sequence ID" value="AFN73763.1"/>
    <property type="molecule type" value="Genomic_DNA"/>
</dbReference>